<organism evidence="1">
    <name type="scientific">Ignisphaera aggregans</name>
    <dbReference type="NCBI Taxonomy" id="334771"/>
    <lineage>
        <taxon>Archaea</taxon>
        <taxon>Thermoproteota</taxon>
        <taxon>Thermoprotei</taxon>
        <taxon>Desulfurococcales</taxon>
        <taxon>Desulfurococcaceae</taxon>
        <taxon>Ignisphaera</taxon>
    </lineage>
</organism>
<evidence type="ECO:0000313" key="1">
    <source>
        <dbReference type="EMBL" id="HEM67427.1"/>
    </source>
</evidence>
<sequence>MEREVVVLAECYANRCVAEEIIEMLRGVTEASKSIRHTAKMGRDEVLKRYKKILSNPSTSNAYVLAVIDYEQGKTREYIDKNFDLRAPLYNNTVHIGVDKKSPRGVVVVFDPFIEEFLCKVSDRFCRDEERKSVKHGDIDCKKLINESVAKALKTIAKELHNIFTKG</sequence>
<gene>
    <name evidence="1" type="ORF">ENO26_07690</name>
</gene>
<reference evidence="1" key="1">
    <citation type="journal article" date="2020" name="mSystems">
        <title>Genome- and Community-Level Interaction Insights into Carbon Utilization and Element Cycling Functions of Hydrothermarchaeota in Hydrothermal Sediment.</title>
        <authorList>
            <person name="Zhou Z."/>
            <person name="Liu Y."/>
            <person name="Xu W."/>
            <person name="Pan J."/>
            <person name="Luo Z.H."/>
            <person name="Li M."/>
        </authorList>
    </citation>
    <scope>NUCLEOTIDE SEQUENCE [LARGE SCALE GENOMIC DNA]</scope>
    <source>
        <strain evidence="1">SpSt-125</strain>
    </source>
</reference>
<name>A0A7J2U538_9CREN</name>
<comment type="caution">
    <text evidence="1">The sequence shown here is derived from an EMBL/GenBank/DDBJ whole genome shotgun (WGS) entry which is preliminary data.</text>
</comment>
<proteinExistence type="predicted"/>
<accession>A0A7J2U538</accession>
<dbReference type="AlphaFoldDB" id="A0A7J2U538"/>
<protein>
    <submittedName>
        <fullName evidence="1">Uncharacterized protein</fullName>
    </submittedName>
</protein>
<dbReference type="EMBL" id="DSEU01000050">
    <property type="protein sequence ID" value="HEM67427.1"/>
    <property type="molecule type" value="Genomic_DNA"/>
</dbReference>